<organism evidence="2 3">
    <name type="scientific">Catenulispora acidiphila (strain DSM 44928 / JCM 14897 / NBRC 102108 / NRRL B-24433 / ID139908)</name>
    <dbReference type="NCBI Taxonomy" id="479433"/>
    <lineage>
        <taxon>Bacteria</taxon>
        <taxon>Bacillati</taxon>
        <taxon>Actinomycetota</taxon>
        <taxon>Actinomycetes</taxon>
        <taxon>Catenulisporales</taxon>
        <taxon>Catenulisporaceae</taxon>
        <taxon>Catenulispora</taxon>
    </lineage>
</organism>
<dbReference type="InParanoid" id="C7QH61"/>
<evidence type="ECO:0000256" key="1">
    <source>
        <dbReference type="SAM" id="MobiDB-lite"/>
    </source>
</evidence>
<dbReference type="EMBL" id="CP001700">
    <property type="protein sequence ID" value="ACU76911.1"/>
    <property type="molecule type" value="Genomic_DNA"/>
</dbReference>
<sequence length="83" mass="8045">MGDAADDGVEDDPADPADAEVAEESPVGSVSASAESPEAGSRPGAPASRLRFGGSGGGIGINGRVSSGASKTRVRSSPSRFGV</sequence>
<proteinExistence type="predicted"/>
<dbReference type="HOGENOM" id="CLU_2536417_0_0_11"/>
<gene>
    <name evidence="2" type="ordered locus">Caci_8088</name>
</gene>
<dbReference type="Proteomes" id="UP000000851">
    <property type="component" value="Chromosome"/>
</dbReference>
<keyword evidence="3" id="KW-1185">Reference proteome</keyword>
<dbReference type="KEGG" id="cai:Caci_8088"/>
<feature type="region of interest" description="Disordered" evidence="1">
    <location>
        <begin position="1"/>
        <end position="83"/>
    </location>
</feature>
<feature type="compositionally biased region" description="Acidic residues" evidence="1">
    <location>
        <begin position="1"/>
        <end position="23"/>
    </location>
</feature>
<evidence type="ECO:0000313" key="2">
    <source>
        <dbReference type="EMBL" id="ACU76911.1"/>
    </source>
</evidence>
<accession>C7QH61</accession>
<dbReference type="AlphaFoldDB" id="C7QH61"/>
<protein>
    <submittedName>
        <fullName evidence="2">Uncharacterized protein</fullName>
    </submittedName>
</protein>
<dbReference type="STRING" id="479433.Caci_8088"/>
<reference evidence="2 3" key="1">
    <citation type="journal article" date="2009" name="Stand. Genomic Sci.">
        <title>Complete genome sequence of Catenulispora acidiphila type strain (ID 139908).</title>
        <authorList>
            <person name="Copeland A."/>
            <person name="Lapidus A."/>
            <person name="Glavina Del Rio T."/>
            <person name="Nolan M."/>
            <person name="Lucas S."/>
            <person name="Chen F."/>
            <person name="Tice H."/>
            <person name="Cheng J.F."/>
            <person name="Bruce D."/>
            <person name="Goodwin L."/>
            <person name="Pitluck S."/>
            <person name="Mikhailova N."/>
            <person name="Pati A."/>
            <person name="Ivanova N."/>
            <person name="Mavromatis K."/>
            <person name="Chen A."/>
            <person name="Palaniappan K."/>
            <person name="Chain P."/>
            <person name="Land M."/>
            <person name="Hauser L."/>
            <person name="Chang Y.J."/>
            <person name="Jeffries C.D."/>
            <person name="Chertkov O."/>
            <person name="Brettin T."/>
            <person name="Detter J.C."/>
            <person name="Han C."/>
            <person name="Ali Z."/>
            <person name="Tindall B.J."/>
            <person name="Goker M."/>
            <person name="Bristow J."/>
            <person name="Eisen J.A."/>
            <person name="Markowitz V."/>
            <person name="Hugenholtz P."/>
            <person name="Kyrpides N.C."/>
            <person name="Klenk H.P."/>
        </authorList>
    </citation>
    <scope>NUCLEOTIDE SEQUENCE [LARGE SCALE GENOMIC DNA]</scope>
    <source>
        <strain evidence="3">DSM 44928 / JCM 14897 / NBRC 102108 / NRRL B-24433 / ID139908</strain>
    </source>
</reference>
<evidence type="ECO:0000313" key="3">
    <source>
        <dbReference type="Proteomes" id="UP000000851"/>
    </source>
</evidence>
<name>C7QH61_CATAD</name>